<name>A0ABR3QAX1_9TREE</name>
<dbReference type="SUPFAM" id="SSF46934">
    <property type="entry name" value="UBA-like"/>
    <property type="match status" value="1"/>
</dbReference>
<evidence type="ECO:0000259" key="2">
    <source>
        <dbReference type="PROSITE" id="PS51140"/>
    </source>
</evidence>
<sequence length="455" mass="47972">MSTSPKPTSPTSPKVASPVASPTAPVTEATADAIAEATADDHAKPADETTAKTTPAAAPAAAPAPAHANPKVNELAVMFPTVDTGVIEMVLESVGGSQDRAIESLLQMTDPEFKPDPSAQAASEESPQVDLDEEYARALHLQDQEDDARRRAARSPRGHPGDRTQQQSQIPEVLPYQPRVRRARPPGPDPYAYNAQADPHVQQRYDGSAGSPGAVPGGQQPGAVAFEEKLNQFAETGKATVTSFFNKAKARYAEFQQTREENRISQQEAAATWNNHASVDGIVPQQGYGQQHGYGAPSGPPPGERPGTNQRSVSNWSGSTGGSGGDTAANPPRSSSRWSPTDNYDDDAVPLSQHGNTINVGGRRSPAAGGATSPDRGAAGKIDLAKLGFLPKKRVDLSTLEKDPNPDLQGASSPRSPPATGKSLVEKIPKTPTEEVSPHQLGDDDDDDEDLEYTK</sequence>
<feature type="compositionally biased region" description="Basic and acidic residues" evidence="1">
    <location>
        <begin position="396"/>
        <end position="405"/>
    </location>
</feature>
<dbReference type="Proteomes" id="UP001565368">
    <property type="component" value="Unassembled WGS sequence"/>
</dbReference>
<feature type="region of interest" description="Disordered" evidence="1">
    <location>
        <begin position="1"/>
        <end position="70"/>
    </location>
</feature>
<protein>
    <recommendedName>
        <fullName evidence="2">CUE domain-containing protein</fullName>
    </recommendedName>
</protein>
<feature type="compositionally biased region" description="Polar residues" evidence="1">
    <location>
        <begin position="332"/>
        <end position="342"/>
    </location>
</feature>
<dbReference type="PROSITE" id="PS51140">
    <property type="entry name" value="CUE"/>
    <property type="match status" value="1"/>
</dbReference>
<feature type="compositionally biased region" description="Acidic residues" evidence="1">
    <location>
        <begin position="443"/>
        <end position="455"/>
    </location>
</feature>
<dbReference type="GeneID" id="95983875"/>
<feature type="compositionally biased region" description="Basic and acidic residues" evidence="1">
    <location>
        <begin position="39"/>
        <end position="50"/>
    </location>
</feature>
<dbReference type="EMBL" id="JBBXJM010000002">
    <property type="protein sequence ID" value="KAL1411859.1"/>
    <property type="molecule type" value="Genomic_DNA"/>
</dbReference>
<organism evidence="3 4">
    <name type="scientific">Vanrija albida</name>
    <dbReference type="NCBI Taxonomy" id="181172"/>
    <lineage>
        <taxon>Eukaryota</taxon>
        <taxon>Fungi</taxon>
        <taxon>Dikarya</taxon>
        <taxon>Basidiomycota</taxon>
        <taxon>Agaricomycotina</taxon>
        <taxon>Tremellomycetes</taxon>
        <taxon>Trichosporonales</taxon>
        <taxon>Trichosporonaceae</taxon>
        <taxon>Vanrija</taxon>
    </lineage>
</organism>
<feature type="compositionally biased region" description="Low complexity" evidence="1">
    <location>
        <begin position="51"/>
        <end position="70"/>
    </location>
</feature>
<feature type="region of interest" description="Disordered" evidence="1">
    <location>
        <begin position="257"/>
        <end position="379"/>
    </location>
</feature>
<keyword evidence="4" id="KW-1185">Reference proteome</keyword>
<evidence type="ECO:0000256" key="1">
    <source>
        <dbReference type="SAM" id="MobiDB-lite"/>
    </source>
</evidence>
<feature type="compositionally biased region" description="Basic and acidic residues" evidence="1">
    <location>
        <begin position="134"/>
        <end position="150"/>
    </location>
</feature>
<dbReference type="SMART" id="SM00546">
    <property type="entry name" value="CUE"/>
    <property type="match status" value="1"/>
</dbReference>
<feature type="compositionally biased region" description="Low complexity" evidence="1">
    <location>
        <begin position="1"/>
        <end position="37"/>
    </location>
</feature>
<feature type="compositionally biased region" description="Polar residues" evidence="1">
    <location>
        <begin position="264"/>
        <end position="277"/>
    </location>
</feature>
<evidence type="ECO:0000313" key="4">
    <source>
        <dbReference type="Proteomes" id="UP001565368"/>
    </source>
</evidence>
<proteinExistence type="predicted"/>
<gene>
    <name evidence="3" type="ORF">Q8F55_002832</name>
</gene>
<dbReference type="Pfam" id="PF02845">
    <property type="entry name" value="CUE"/>
    <property type="match status" value="1"/>
</dbReference>
<feature type="compositionally biased region" description="Low complexity" evidence="1">
    <location>
        <begin position="285"/>
        <end position="295"/>
    </location>
</feature>
<evidence type="ECO:0000313" key="3">
    <source>
        <dbReference type="EMBL" id="KAL1411859.1"/>
    </source>
</evidence>
<feature type="compositionally biased region" description="Basic and acidic residues" evidence="1">
    <location>
        <begin position="424"/>
        <end position="437"/>
    </location>
</feature>
<dbReference type="PANTHER" id="PTHR16461:SF5">
    <property type="entry name" value="TOLL-INTERACTING PROTEIN"/>
    <property type="match status" value="1"/>
</dbReference>
<comment type="caution">
    <text evidence="3">The sequence shown here is derived from an EMBL/GenBank/DDBJ whole genome shotgun (WGS) entry which is preliminary data.</text>
</comment>
<dbReference type="PANTHER" id="PTHR16461">
    <property type="entry name" value="TOLL-INTERACTING PROTEIN"/>
    <property type="match status" value="1"/>
</dbReference>
<dbReference type="InterPro" id="IPR003892">
    <property type="entry name" value="CUE"/>
</dbReference>
<dbReference type="RefSeq" id="XP_069211803.1">
    <property type="nucleotide sequence ID" value="XM_069351417.1"/>
</dbReference>
<accession>A0ABR3QAX1</accession>
<reference evidence="3 4" key="1">
    <citation type="submission" date="2023-08" db="EMBL/GenBank/DDBJ databases">
        <title>Annotated Genome Sequence of Vanrija albida AlHP1.</title>
        <authorList>
            <person name="Herzog R."/>
        </authorList>
    </citation>
    <scope>NUCLEOTIDE SEQUENCE [LARGE SCALE GENOMIC DNA]</scope>
    <source>
        <strain evidence="3 4">AlHP1</strain>
    </source>
</reference>
<dbReference type="InterPro" id="IPR009060">
    <property type="entry name" value="UBA-like_sf"/>
</dbReference>
<feature type="region of interest" description="Disordered" evidence="1">
    <location>
        <begin position="396"/>
        <end position="455"/>
    </location>
</feature>
<dbReference type="CDD" id="cd14279">
    <property type="entry name" value="CUE"/>
    <property type="match status" value="1"/>
</dbReference>
<dbReference type="Gene3D" id="1.10.8.10">
    <property type="entry name" value="DNA helicase RuvA subunit, C-terminal domain"/>
    <property type="match status" value="1"/>
</dbReference>
<feature type="region of interest" description="Disordered" evidence="1">
    <location>
        <begin position="110"/>
        <end position="221"/>
    </location>
</feature>
<feature type="domain" description="CUE" evidence="2">
    <location>
        <begin position="67"/>
        <end position="110"/>
    </location>
</feature>